<organism evidence="1">
    <name type="scientific">Cacopsylla melanoneura</name>
    <dbReference type="NCBI Taxonomy" id="428564"/>
    <lineage>
        <taxon>Eukaryota</taxon>
        <taxon>Metazoa</taxon>
        <taxon>Ecdysozoa</taxon>
        <taxon>Arthropoda</taxon>
        <taxon>Hexapoda</taxon>
        <taxon>Insecta</taxon>
        <taxon>Pterygota</taxon>
        <taxon>Neoptera</taxon>
        <taxon>Paraneoptera</taxon>
        <taxon>Hemiptera</taxon>
        <taxon>Sternorrhyncha</taxon>
        <taxon>Psylloidea</taxon>
        <taxon>Psyllidae</taxon>
        <taxon>Psyllinae</taxon>
        <taxon>Cacopsylla</taxon>
    </lineage>
</organism>
<reference evidence="1" key="1">
    <citation type="submission" date="2021-05" db="EMBL/GenBank/DDBJ databases">
        <authorList>
            <person name="Alioto T."/>
            <person name="Alioto T."/>
            <person name="Gomez Garrido J."/>
        </authorList>
    </citation>
    <scope>NUCLEOTIDE SEQUENCE</scope>
</reference>
<proteinExistence type="predicted"/>
<dbReference type="AlphaFoldDB" id="A0A8D8YXK8"/>
<dbReference type="EMBL" id="HBUF01398200">
    <property type="protein sequence ID" value="CAG6736132.1"/>
    <property type="molecule type" value="Transcribed_RNA"/>
</dbReference>
<evidence type="ECO:0000313" key="1">
    <source>
        <dbReference type="EMBL" id="CAG6736132.1"/>
    </source>
</evidence>
<protein>
    <submittedName>
        <fullName evidence="1">Uncharacterized protein</fullName>
    </submittedName>
</protein>
<sequence>MTIREMSVQQFRDMSFGHGRACSIGHMSVRHGTISIGHMLSIGHILDMSFRNGGWTRNVFRVSVRHLMVFILAGKLGEIFGQHDTVDVHRVTLLLPRQLVLSFTAFTTSLIGGC</sequence>
<name>A0A8D8YXK8_9HEMI</name>
<accession>A0A8D8YXK8</accession>